<accession>A0AAQ3KU16</accession>
<protein>
    <submittedName>
        <fullName evidence="3">Uncharacterized protein</fullName>
    </submittedName>
</protein>
<dbReference type="AlphaFoldDB" id="A0AAQ3KU16"/>
<gene>
    <name evidence="3" type="ORF">Cni_G23520</name>
</gene>
<feature type="signal peptide" evidence="2">
    <location>
        <begin position="1"/>
        <end position="18"/>
    </location>
</feature>
<organism evidence="3 4">
    <name type="scientific">Canna indica</name>
    <name type="common">Indian-shot</name>
    <dbReference type="NCBI Taxonomy" id="4628"/>
    <lineage>
        <taxon>Eukaryota</taxon>
        <taxon>Viridiplantae</taxon>
        <taxon>Streptophyta</taxon>
        <taxon>Embryophyta</taxon>
        <taxon>Tracheophyta</taxon>
        <taxon>Spermatophyta</taxon>
        <taxon>Magnoliopsida</taxon>
        <taxon>Liliopsida</taxon>
        <taxon>Zingiberales</taxon>
        <taxon>Cannaceae</taxon>
        <taxon>Canna</taxon>
    </lineage>
</organism>
<dbReference type="Proteomes" id="UP001327560">
    <property type="component" value="Chromosome 7"/>
</dbReference>
<keyword evidence="4" id="KW-1185">Reference proteome</keyword>
<evidence type="ECO:0000313" key="4">
    <source>
        <dbReference type="Proteomes" id="UP001327560"/>
    </source>
</evidence>
<evidence type="ECO:0000256" key="1">
    <source>
        <dbReference type="SAM" id="MobiDB-lite"/>
    </source>
</evidence>
<proteinExistence type="predicted"/>
<reference evidence="3 4" key="1">
    <citation type="submission" date="2023-10" db="EMBL/GenBank/DDBJ databases">
        <title>Chromosome-scale genome assembly provides insights into flower coloration mechanisms of Canna indica.</title>
        <authorList>
            <person name="Li C."/>
        </authorList>
    </citation>
    <scope>NUCLEOTIDE SEQUENCE [LARGE SCALE GENOMIC DNA]</scope>
    <source>
        <tissue evidence="3">Flower</tissue>
    </source>
</reference>
<dbReference type="EMBL" id="CP136896">
    <property type="protein sequence ID" value="WOL14739.1"/>
    <property type="molecule type" value="Genomic_DNA"/>
</dbReference>
<keyword evidence="2" id="KW-0732">Signal</keyword>
<feature type="region of interest" description="Disordered" evidence="1">
    <location>
        <begin position="82"/>
        <end position="101"/>
    </location>
</feature>
<feature type="compositionally biased region" description="Basic and acidic residues" evidence="1">
    <location>
        <begin position="90"/>
        <end position="101"/>
    </location>
</feature>
<evidence type="ECO:0000256" key="2">
    <source>
        <dbReference type="SAM" id="SignalP"/>
    </source>
</evidence>
<evidence type="ECO:0000313" key="3">
    <source>
        <dbReference type="EMBL" id="WOL14739.1"/>
    </source>
</evidence>
<feature type="chain" id="PRO_5042987739" evidence="2">
    <location>
        <begin position="19"/>
        <end position="101"/>
    </location>
</feature>
<name>A0AAQ3KU16_9LILI</name>
<sequence length="101" mass="11735">MTTAPICFIFFFPKFILALHFTRLPSPFLPTSYRFLRVLPGRRLLDLASGRSHSDEQEKLVFLRSDQEEQEQEKIYLSWQPTKAATAGTEEIKKEKESDKG</sequence>